<evidence type="ECO:0000313" key="1">
    <source>
        <dbReference type="EMBL" id="CAG8794723.1"/>
    </source>
</evidence>
<feature type="non-terminal residue" evidence="1">
    <location>
        <position position="1"/>
    </location>
</feature>
<reference evidence="1" key="1">
    <citation type="submission" date="2021-06" db="EMBL/GenBank/DDBJ databases">
        <authorList>
            <person name="Kallberg Y."/>
            <person name="Tangrot J."/>
            <person name="Rosling A."/>
        </authorList>
    </citation>
    <scope>NUCLEOTIDE SEQUENCE</scope>
    <source>
        <strain evidence="1">MA461A</strain>
    </source>
</reference>
<comment type="caution">
    <text evidence="1">The sequence shown here is derived from an EMBL/GenBank/DDBJ whole genome shotgun (WGS) entry which is preliminary data.</text>
</comment>
<organism evidence="1 2">
    <name type="scientific">Racocetra persica</name>
    <dbReference type="NCBI Taxonomy" id="160502"/>
    <lineage>
        <taxon>Eukaryota</taxon>
        <taxon>Fungi</taxon>
        <taxon>Fungi incertae sedis</taxon>
        <taxon>Mucoromycota</taxon>
        <taxon>Glomeromycotina</taxon>
        <taxon>Glomeromycetes</taxon>
        <taxon>Diversisporales</taxon>
        <taxon>Gigasporaceae</taxon>
        <taxon>Racocetra</taxon>
    </lineage>
</organism>
<accession>A0ACA9RHJ9</accession>
<gene>
    <name evidence="1" type="ORF">RPERSI_LOCUS19818</name>
</gene>
<evidence type="ECO:0000313" key="2">
    <source>
        <dbReference type="Proteomes" id="UP000789920"/>
    </source>
</evidence>
<keyword evidence="2" id="KW-1185">Reference proteome</keyword>
<dbReference type="EMBL" id="CAJVQC010054884">
    <property type="protein sequence ID" value="CAG8794723.1"/>
    <property type="molecule type" value="Genomic_DNA"/>
</dbReference>
<protein>
    <submittedName>
        <fullName evidence="1">5780_t:CDS:1</fullName>
    </submittedName>
</protein>
<sequence>ENTKPQSISTITLVKCYIDIQDCIYPAIIDSEASVNMISYQTVKKPGLKIEELSKSLIVATTSTTSRPLRIIRNLLIRIQDRLIPLDIEVVPATSYSILLENDWSKKIKANYN</sequence>
<proteinExistence type="predicted"/>
<name>A0ACA9RHJ9_9GLOM</name>
<dbReference type="Proteomes" id="UP000789920">
    <property type="component" value="Unassembled WGS sequence"/>
</dbReference>